<accession>A0ABS0XZ80</accession>
<dbReference type="SUPFAM" id="SSF56925">
    <property type="entry name" value="OMPA-like"/>
    <property type="match status" value="1"/>
</dbReference>
<dbReference type="PANTHER" id="PTHR34001:SF3">
    <property type="entry name" value="BLL7405 PROTEIN"/>
    <property type="match status" value="1"/>
</dbReference>
<sequence>MRKCVLSLLTGVASVTLAAAAASAADLPAREAPPPPPIIAAAPIFTWTGFYGGLNAGWGWRGDDEETVVLGGATPGTLVFPDSGDGGFTGGGQIGYNYQIGSFVIGLETDIQWADTGDAEDVRFFPAGAPGTFVPGEFNNDLSDWFGTVRARAGVAFDRVLIYATGGLAYSDDTTGWVAGGGVEWALPVNWFGSSAVTFGIEGLWLSFDRDDDDFNGVVGTFTPAGGGAAIPVVAPSGRDDENDFFVARAKLNFKFGTF</sequence>
<evidence type="ECO:0000313" key="3">
    <source>
        <dbReference type="EMBL" id="MBJ6125348.1"/>
    </source>
</evidence>
<feature type="chain" id="PRO_5046896237" evidence="2">
    <location>
        <begin position="25"/>
        <end position="259"/>
    </location>
</feature>
<evidence type="ECO:0000256" key="2">
    <source>
        <dbReference type="SAM" id="SignalP"/>
    </source>
</evidence>
<name>A0ABS0XZ80_9HYPH</name>
<feature type="signal peptide" evidence="2">
    <location>
        <begin position="1"/>
        <end position="24"/>
    </location>
</feature>
<dbReference type="Gene3D" id="2.40.160.20">
    <property type="match status" value="1"/>
</dbReference>
<comment type="similarity">
    <text evidence="1">Belongs to the Omp25/RopB family.</text>
</comment>
<dbReference type="InterPro" id="IPR051692">
    <property type="entry name" value="OMP-like"/>
</dbReference>
<evidence type="ECO:0000313" key="4">
    <source>
        <dbReference type="Proteomes" id="UP000620670"/>
    </source>
</evidence>
<dbReference type="InterPro" id="IPR011250">
    <property type="entry name" value="OMP/PagP_B-barrel"/>
</dbReference>
<keyword evidence="2" id="KW-0732">Signal</keyword>
<dbReference type="PANTHER" id="PTHR34001">
    <property type="entry name" value="BLL7405 PROTEIN"/>
    <property type="match status" value="1"/>
</dbReference>
<comment type="caution">
    <text evidence="3">The sequence shown here is derived from an EMBL/GenBank/DDBJ whole genome shotgun (WGS) entry which is preliminary data.</text>
</comment>
<proteinExistence type="inferred from homology"/>
<dbReference type="EMBL" id="JAELXT010000006">
    <property type="protein sequence ID" value="MBJ6125348.1"/>
    <property type="molecule type" value="Genomic_DNA"/>
</dbReference>
<evidence type="ECO:0000256" key="1">
    <source>
        <dbReference type="ARBA" id="ARBA00038306"/>
    </source>
</evidence>
<dbReference type="Proteomes" id="UP000620670">
    <property type="component" value="Unassembled WGS sequence"/>
</dbReference>
<protein>
    <submittedName>
        <fullName evidence="3">Porin family protein</fullName>
    </submittedName>
</protein>
<reference evidence="4" key="1">
    <citation type="submission" date="2020-12" db="EMBL/GenBank/DDBJ databases">
        <title>Hymenobacter sp.</title>
        <authorList>
            <person name="Kim M.K."/>
        </authorList>
    </citation>
    <scope>NUCLEOTIDE SEQUENCE [LARGE SCALE GENOMIC DNA]</scope>
    <source>
        <strain evidence="4">BT325</strain>
    </source>
</reference>
<keyword evidence="4" id="KW-1185">Reference proteome</keyword>
<gene>
    <name evidence="3" type="ORF">JAO75_07980</name>
</gene>
<organism evidence="3 4">
    <name type="scientific">Microvirga splendida</name>
    <dbReference type="NCBI Taxonomy" id="2795727"/>
    <lineage>
        <taxon>Bacteria</taxon>
        <taxon>Pseudomonadati</taxon>
        <taxon>Pseudomonadota</taxon>
        <taxon>Alphaproteobacteria</taxon>
        <taxon>Hyphomicrobiales</taxon>
        <taxon>Methylobacteriaceae</taxon>
        <taxon>Microvirga</taxon>
    </lineage>
</organism>